<dbReference type="PANTHER" id="PTHR44129">
    <property type="entry name" value="WD REPEAT-CONTAINING PROTEIN POP1"/>
    <property type="match status" value="1"/>
</dbReference>
<keyword evidence="2" id="KW-0677">Repeat</keyword>
<dbReference type="InterPro" id="IPR036322">
    <property type="entry name" value="WD40_repeat_dom_sf"/>
</dbReference>
<gene>
    <name evidence="6" type="ORF">VaNZ11_006284</name>
</gene>
<feature type="coiled-coil region" evidence="4">
    <location>
        <begin position="48"/>
        <end position="101"/>
    </location>
</feature>
<feature type="repeat" description="WD" evidence="3">
    <location>
        <begin position="482"/>
        <end position="524"/>
    </location>
</feature>
<protein>
    <recommendedName>
        <fullName evidence="5">Autophagy-related protein 16 domain-containing protein</fullName>
    </recommendedName>
</protein>
<feature type="repeat" description="WD" evidence="3">
    <location>
        <begin position="440"/>
        <end position="481"/>
    </location>
</feature>
<sequence length="714" mass="73598">MKSYSPLAVAPPEWIVANCVAQLRQLYDTQTAPFITPFTDYSAGLQRARELEVRLLQLDKEGAELRDENAELHSRLAAVDLAAAANTAAQLEEARAALTRTGRELGSLYRDKANLLEEVVGANTALTTARSALESSNTQLAQSRAEVSALREQLSALGASLDSERAARVAATAELAAAMSARDGALTEAERLRHENVNLLRRLMEMKEGEAGRLNDINRMHEELLEQATRMRQEAELDRQATELIRQRAVAAALSSGAAAGALGLPPSAASSVLVAAPQLAALGPAALAPDAAGGGGATGTATGASSGEWVGAVGAAQHGGVGGLPMSLRDVMGMLAGSPSQRGGDGAVGTAGLYSTVLRPPELRMPTRVPAAVVSVAHKGGCNSLAAQFPGHLVASCGADRTVALWDVAMVSGAFGTAVGGGGGGRGGSSGQVGPAISLRGMTAAVNDCAFTCDAAQVVAAGSDRALLVWDATSGRHRHALTGHTGPVTAVALSPLDCRLAVSVSEDRSFKLWDLSRGFSVRSVPCAKMPLCLALSTDGNTVVTGHLDGSVLLWDVRQCRAGSATPLVEHHDQNHPVVCLAALPSNDSVLMLATRDGSLRLWDFRGATTMRLWRQPGFSLGTCGGAGRPRCHLGISPDGRLLAAGAADGSVWVWELRNAGAGPGAGADSKQLRGGPGMSPVHQDSVVATAFSSDMTALLSADKAGGLAFWQME</sequence>
<accession>A0ABQ5S1I7</accession>
<keyword evidence="1 3" id="KW-0853">WD repeat</keyword>
<dbReference type="SMART" id="SM00320">
    <property type="entry name" value="WD40"/>
    <property type="match status" value="7"/>
</dbReference>
<dbReference type="PROSITE" id="PS50294">
    <property type="entry name" value="WD_REPEATS_REGION"/>
    <property type="match status" value="3"/>
</dbReference>
<dbReference type="InterPro" id="IPR015943">
    <property type="entry name" value="WD40/YVTN_repeat-like_dom_sf"/>
</dbReference>
<dbReference type="Gene3D" id="2.130.10.10">
    <property type="entry name" value="YVTN repeat-like/Quinoprotein amine dehydrogenase"/>
    <property type="match status" value="2"/>
</dbReference>
<name>A0ABQ5S1I7_9CHLO</name>
<organism evidence="6 7">
    <name type="scientific">Volvox africanus</name>
    <dbReference type="NCBI Taxonomy" id="51714"/>
    <lineage>
        <taxon>Eukaryota</taxon>
        <taxon>Viridiplantae</taxon>
        <taxon>Chlorophyta</taxon>
        <taxon>core chlorophytes</taxon>
        <taxon>Chlorophyceae</taxon>
        <taxon>CS clade</taxon>
        <taxon>Chlamydomonadales</taxon>
        <taxon>Volvocaceae</taxon>
        <taxon>Volvox</taxon>
    </lineage>
</organism>
<dbReference type="SUPFAM" id="SSF50978">
    <property type="entry name" value="WD40 repeat-like"/>
    <property type="match status" value="1"/>
</dbReference>
<proteinExistence type="predicted"/>
<evidence type="ECO:0000259" key="5">
    <source>
        <dbReference type="Pfam" id="PF08614"/>
    </source>
</evidence>
<dbReference type="PROSITE" id="PS50082">
    <property type="entry name" value="WD_REPEATS_2"/>
    <property type="match status" value="7"/>
</dbReference>
<evidence type="ECO:0000256" key="4">
    <source>
        <dbReference type="SAM" id="Coils"/>
    </source>
</evidence>
<evidence type="ECO:0000313" key="7">
    <source>
        <dbReference type="Proteomes" id="UP001165090"/>
    </source>
</evidence>
<dbReference type="InterPro" id="IPR020472">
    <property type="entry name" value="WD40_PAC1"/>
</dbReference>
<comment type="caution">
    <text evidence="6">The sequence shown here is derived from an EMBL/GenBank/DDBJ whole genome shotgun (WGS) entry which is preliminary data.</text>
</comment>
<evidence type="ECO:0000256" key="1">
    <source>
        <dbReference type="ARBA" id="ARBA00022574"/>
    </source>
</evidence>
<dbReference type="PROSITE" id="PS00678">
    <property type="entry name" value="WD_REPEATS_1"/>
    <property type="match status" value="5"/>
</dbReference>
<feature type="repeat" description="WD" evidence="3">
    <location>
        <begin position="534"/>
        <end position="558"/>
    </location>
</feature>
<dbReference type="PRINTS" id="PR00320">
    <property type="entry name" value="GPROTEINBRPT"/>
</dbReference>
<dbReference type="InterPro" id="IPR019775">
    <property type="entry name" value="WD40_repeat_CS"/>
</dbReference>
<keyword evidence="7" id="KW-1185">Reference proteome</keyword>
<dbReference type="InterPro" id="IPR050349">
    <property type="entry name" value="WD_LIS1/nudF_dynein_reg"/>
</dbReference>
<dbReference type="Proteomes" id="UP001165090">
    <property type="component" value="Unassembled WGS sequence"/>
</dbReference>
<dbReference type="InterPro" id="IPR013923">
    <property type="entry name" value="Autophagy-rel_prot_16_dom"/>
</dbReference>
<feature type="coiled-coil region" evidence="4">
    <location>
        <begin position="189"/>
        <end position="245"/>
    </location>
</feature>
<dbReference type="EMBL" id="BSDZ01000015">
    <property type="protein sequence ID" value="GLI63353.1"/>
    <property type="molecule type" value="Genomic_DNA"/>
</dbReference>
<keyword evidence="4" id="KW-0175">Coiled coil</keyword>
<dbReference type="CDD" id="cd00200">
    <property type="entry name" value="WD40"/>
    <property type="match status" value="1"/>
</dbReference>
<evidence type="ECO:0000313" key="6">
    <source>
        <dbReference type="EMBL" id="GLI63353.1"/>
    </source>
</evidence>
<dbReference type="Pfam" id="PF08614">
    <property type="entry name" value="ATG16"/>
    <property type="match status" value="1"/>
</dbReference>
<dbReference type="InterPro" id="IPR001680">
    <property type="entry name" value="WD40_rpt"/>
</dbReference>
<feature type="domain" description="Autophagy-related protein 16" evidence="5">
    <location>
        <begin position="20"/>
        <end position="215"/>
    </location>
</feature>
<feature type="repeat" description="WD" evidence="3">
    <location>
        <begin position="376"/>
        <end position="409"/>
    </location>
</feature>
<feature type="repeat" description="WD" evidence="3">
    <location>
        <begin position="634"/>
        <end position="659"/>
    </location>
</feature>
<evidence type="ECO:0000256" key="3">
    <source>
        <dbReference type="PROSITE-ProRule" id="PRU00221"/>
    </source>
</evidence>
<reference evidence="6 7" key="1">
    <citation type="journal article" date="2023" name="IScience">
        <title>Expanded male sex-determining region conserved during the evolution of homothallism in the green alga Volvox.</title>
        <authorList>
            <person name="Yamamoto K."/>
            <person name="Matsuzaki R."/>
            <person name="Mahakham W."/>
            <person name="Heman W."/>
            <person name="Sekimoto H."/>
            <person name="Kawachi M."/>
            <person name="Minakuchi Y."/>
            <person name="Toyoda A."/>
            <person name="Nozaki H."/>
        </authorList>
    </citation>
    <scope>NUCLEOTIDE SEQUENCE [LARGE SCALE GENOMIC DNA]</scope>
    <source>
        <strain evidence="6 7">NIES-4468</strain>
    </source>
</reference>
<dbReference type="Pfam" id="PF00400">
    <property type="entry name" value="WD40"/>
    <property type="match status" value="6"/>
</dbReference>
<feature type="repeat" description="WD" evidence="3">
    <location>
        <begin position="680"/>
        <end position="714"/>
    </location>
</feature>
<evidence type="ECO:0000256" key="2">
    <source>
        <dbReference type="ARBA" id="ARBA00022737"/>
    </source>
</evidence>
<feature type="repeat" description="WD" evidence="3">
    <location>
        <begin position="571"/>
        <end position="613"/>
    </location>
</feature>